<dbReference type="EMBL" id="MU971395">
    <property type="protein sequence ID" value="KAK9236121.1"/>
    <property type="molecule type" value="Genomic_DNA"/>
</dbReference>
<evidence type="ECO:0000313" key="1">
    <source>
        <dbReference type="EMBL" id="KAK9236121.1"/>
    </source>
</evidence>
<dbReference type="Proteomes" id="UP001433508">
    <property type="component" value="Unassembled WGS sequence"/>
</dbReference>
<comment type="caution">
    <text evidence="1">The sequence shown here is derived from an EMBL/GenBank/DDBJ whole genome shotgun (WGS) entry which is preliminary data.</text>
</comment>
<sequence length="562" mass="65523">MLSEFSESRSQNDQYYQSDRYDSHNSSSRHRKIRSSRRRSLSPSSRPPRTDDEFKSRRSLPRSSYQRPDADRSYERRRHDDQPRSRRGQMSQEEEKQLREWVAGEDAFALRQAKKGAMIRVKENRARPVDWLAMNLRIVDEETDVYDSELMDDVEVEIPVPYTVIEGLNMVEIQKLESDIENYLKLEHQVSNHEFWEAMMIMCNDAKDKLRTGGKAEDSATHAVSEDIENILRDKDYNDLVRLEDRIEILLSSDSAVDVEFWSELKKELLIRKTKAKIKHVHEMVIRGRVKTLAQQQEIEAKKAILKIQSSRPDAADPETTSIPYASVMDGIPQQSASDNISSPQLVNVMQSEEFISRLTEEQQTIERIGFVALKHKSRSRQRIAETGTQNPAALPEKLFEKEVSNGINDNEEVFNDEEDLTAGDQNKEKLKKPKYFNRVQMGFDWNKYNQTHYNQDNPPPKVVQGYKFNIFYPDLVDSAKAPTYKIIREGGRRRGQSYAGPGESDTCIIKFIAGPPYHDLAFRIVDREWDYSSRRENGFKSSFDKGILQLHFRFKKIFYRK</sequence>
<gene>
    <name evidence="1" type="ORF">V1525DRAFT_407866</name>
</gene>
<accession>A0ACC3SXN3</accession>
<protein>
    <submittedName>
        <fullName evidence="1">Cactus-binding C-terminus of cactin protein-domain-containing protein</fullName>
    </submittedName>
</protein>
<evidence type="ECO:0000313" key="2">
    <source>
        <dbReference type="Proteomes" id="UP001433508"/>
    </source>
</evidence>
<proteinExistence type="predicted"/>
<reference evidence="2" key="1">
    <citation type="journal article" date="2024" name="Front. Bioeng. Biotechnol.">
        <title>Genome-scale model development and genomic sequencing of the oleaginous clade Lipomyces.</title>
        <authorList>
            <person name="Czajka J.J."/>
            <person name="Han Y."/>
            <person name="Kim J."/>
            <person name="Mondo S.J."/>
            <person name="Hofstad B.A."/>
            <person name="Robles A."/>
            <person name="Haridas S."/>
            <person name="Riley R."/>
            <person name="LaButti K."/>
            <person name="Pangilinan J."/>
            <person name="Andreopoulos W."/>
            <person name="Lipzen A."/>
            <person name="Yan J."/>
            <person name="Wang M."/>
            <person name="Ng V."/>
            <person name="Grigoriev I.V."/>
            <person name="Spatafora J.W."/>
            <person name="Magnuson J.K."/>
            <person name="Baker S.E."/>
            <person name="Pomraning K.R."/>
        </authorList>
    </citation>
    <scope>NUCLEOTIDE SEQUENCE [LARGE SCALE GENOMIC DNA]</scope>
    <source>
        <strain evidence="2">CBS 7786</strain>
    </source>
</reference>
<name>A0ACC3SXN3_LIPKO</name>
<keyword evidence="2" id="KW-1185">Reference proteome</keyword>
<organism evidence="1 2">
    <name type="scientific">Lipomyces kononenkoae</name>
    <name type="common">Yeast</name>
    <dbReference type="NCBI Taxonomy" id="34357"/>
    <lineage>
        <taxon>Eukaryota</taxon>
        <taxon>Fungi</taxon>
        <taxon>Dikarya</taxon>
        <taxon>Ascomycota</taxon>
        <taxon>Saccharomycotina</taxon>
        <taxon>Lipomycetes</taxon>
        <taxon>Lipomycetales</taxon>
        <taxon>Lipomycetaceae</taxon>
        <taxon>Lipomyces</taxon>
    </lineage>
</organism>